<evidence type="ECO:0000313" key="2">
    <source>
        <dbReference type="EnsemblMetazoa" id="AFUN001752-PA"/>
    </source>
</evidence>
<feature type="region of interest" description="Disordered" evidence="1">
    <location>
        <begin position="90"/>
        <end position="111"/>
    </location>
</feature>
<dbReference type="AlphaFoldDB" id="A0A182R6F6"/>
<dbReference type="VEuPathDB" id="VectorBase:AFUN001752"/>
<name>A0A182R6F6_ANOFN</name>
<sequence>MVSATVRFGIGMRGIGDLKLKERLCEKSSPSAGRYVEKVSRLQHANEQLTRSWRHMCVSTPGTLRVWCCVRNDTPDTVVWPIRRREIEKIEHRPKRAASRQPPPKKKERRVEMLRSVSCGCDVGRVINSADASTHVVRRKMRQAFIP</sequence>
<reference evidence="2" key="1">
    <citation type="submission" date="2020-05" db="UniProtKB">
        <authorList>
            <consortium name="EnsemblMetazoa"/>
        </authorList>
    </citation>
    <scope>IDENTIFICATION</scope>
    <source>
        <strain evidence="2">FUMOZ</strain>
    </source>
</reference>
<proteinExistence type="predicted"/>
<feature type="compositionally biased region" description="Basic residues" evidence="1">
    <location>
        <begin position="92"/>
        <end position="108"/>
    </location>
</feature>
<organism evidence="2">
    <name type="scientific">Anopheles funestus</name>
    <name type="common">African malaria mosquito</name>
    <dbReference type="NCBI Taxonomy" id="62324"/>
    <lineage>
        <taxon>Eukaryota</taxon>
        <taxon>Metazoa</taxon>
        <taxon>Ecdysozoa</taxon>
        <taxon>Arthropoda</taxon>
        <taxon>Hexapoda</taxon>
        <taxon>Insecta</taxon>
        <taxon>Pterygota</taxon>
        <taxon>Neoptera</taxon>
        <taxon>Endopterygota</taxon>
        <taxon>Diptera</taxon>
        <taxon>Nematocera</taxon>
        <taxon>Culicoidea</taxon>
        <taxon>Culicidae</taxon>
        <taxon>Anophelinae</taxon>
        <taxon>Anopheles</taxon>
    </lineage>
</organism>
<protein>
    <submittedName>
        <fullName evidence="2">Uncharacterized protein</fullName>
    </submittedName>
</protein>
<dbReference type="EnsemblMetazoa" id="AFUN001752-RA">
    <property type="protein sequence ID" value="AFUN001752-PA"/>
    <property type="gene ID" value="AFUN001752"/>
</dbReference>
<accession>A0A182R6F6</accession>
<evidence type="ECO:0000256" key="1">
    <source>
        <dbReference type="SAM" id="MobiDB-lite"/>
    </source>
</evidence>